<dbReference type="Proteomes" id="UP001152087">
    <property type="component" value="Unassembled WGS sequence"/>
</dbReference>
<dbReference type="InterPro" id="IPR012328">
    <property type="entry name" value="Chalcone/stilbene_synt_C"/>
</dbReference>
<evidence type="ECO:0000313" key="6">
    <source>
        <dbReference type="EMBL" id="KAJ4177218.1"/>
    </source>
</evidence>
<comment type="caution">
    <text evidence="6">The sequence shown here is derived from an EMBL/GenBank/DDBJ whole genome shotgun (WGS) entry which is preliminary data.</text>
</comment>
<evidence type="ECO:0000256" key="3">
    <source>
        <dbReference type="RuleBase" id="RU003633"/>
    </source>
</evidence>
<evidence type="ECO:0000256" key="1">
    <source>
        <dbReference type="ARBA" id="ARBA00005531"/>
    </source>
</evidence>
<keyword evidence="3" id="KW-0012">Acyltransferase</keyword>
<dbReference type="InterPro" id="IPR011141">
    <property type="entry name" value="Polyketide_synthase_type-III"/>
</dbReference>
<dbReference type="EMBL" id="JAOQAV010000118">
    <property type="protein sequence ID" value="KAJ4177218.1"/>
    <property type="molecule type" value="Genomic_DNA"/>
</dbReference>
<dbReference type="PANTHER" id="PTHR11877:SF46">
    <property type="entry name" value="TYPE III POLYKETIDE SYNTHASE A"/>
    <property type="match status" value="1"/>
</dbReference>
<feature type="domain" description="Chalcone/stilbene synthase C-terminal" evidence="5">
    <location>
        <begin position="257"/>
        <end position="393"/>
    </location>
</feature>
<proteinExistence type="inferred from homology"/>
<protein>
    <submittedName>
        <fullName evidence="6">Uncharacterized protein</fullName>
    </submittedName>
</protein>
<dbReference type="Pfam" id="PF02797">
    <property type="entry name" value="Chal_sti_synt_C"/>
    <property type="match status" value="1"/>
</dbReference>
<dbReference type="AlphaFoldDB" id="A0A9W8QV17"/>
<evidence type="ECO:0000313" key="7">
    <source>
        <dbReference type="Proteomes" id="UP001152087"/>
    </source>
</evidence>
<organism evidence="6 7">
    <name type="scientific">Fusarium falciforme</name>
    <dbReference type="NCBI Taxonomy" id="195108"/>
    <lineage>
        <taxon>Eukaryota</taxon>
        <taxon>Fungi</taxon>
        <taxon>Dikarya</taxon>
        <taxon>Ascomycota</taxon>
        <taxon>Pezizomycotina</taxon>
        <taxon>Sordariomycetes</taxon>
        <taxon>Hypocreomycetidae</taxon>
        <taxon>Hypocreales</taxon>
        <taxon>Nectriaceae</taxon>
        <taxon>Fusarium</taxon>
        <taxon>Fusarium solani species complex</taxon>
    </lineage>
</organism>
<reference evidence="6" key="1">
    <citation type="submission" date="2022-09" db="EMBL/GenBank/DDBJ databases">
        <title>Fusarium specimens isolated from Avocado Roots.</title>
        <authorList>
            <person name="Stajich J."/>
            <person name="Roper C."/>
            <person name="Heimlech-Rivalta G."/>
        </authorList>
    </citation>
    <scope>NUCLEOTIDE SEQUENCE</scope>
    <source>
        <strain evidence="6">A02</strain>
    </source>
</reference>
<dbReference type="SUPFAM" id="SSF53901">
    <property type="entry name" value="Thiolase-like"/>
    <property type="match status" value="2"/>
</dbReference>
<keyword evidence="7" id="KW-1185">Reference proteome</keyword>
<dbReference type="GO" id="GO:0030639">
    <property type="term" value="P:polyketide biosynthetic process"/>
    <property type="evidence" value="ECO:0007669"/>
    <property type="project" value="TreeGrafter"/>
</dbReference>
<name>A0A9W8QV17_9HYPO</name>
<dbReference type="GO" id="GO:0016747">
    <property type="term" value="F:acyltransferase activity, transferring groups other than amino-acyl groups"/>
    <property type="evidence" value="ECO:0007669"/>
    <property type="project" value="InterPro"/>
</dbReference>
<evidence type="ECO:0000256" key="2">
    <source>
        <dbReference type="ARBA" id="ARBA00022679"/>
    </source>
</evidence>
<gene>
    <name evidence="6" type="ORF">NW755_013969</name>
</gene>
<sequence length="403" mass="43002">MAITNGNGTNGTHAPRAHPGLWIMGLGHQYGAYLCGPERLEELATRFYDVEAPGLKKLLQVNRTSGIDQRPSVQDMSSSPLLHRPEMPTITDLNAIWYKAGVDLCARACRKALKEWGGDLSEITHVVACTTTCYGNPGVDLIVANRLGLGPEVQRVLLAGVGCAGGLSIMRNAAQVALAATAQHKPARILAFACELCTTNARQELADAEASTSPEDISIAAALFSDGAGAFVLCNDAGLPESGRGPIFQLMDWDNATIPDSMQEMGWDLVPSGYRITLTRTVATAAAAAVKPMFSKMLPAFRDRVRLSDATAANLDWALHPGGKAIIRGVQDSMGLTEEQLFATKHVYKTRGNSSSPTVLIVLDTLRKAEGGKDDVVAVAFGPGMAIEMSFLRRCHPVDDDSD</sequence>
<keyword evidence="2 3" id="KW-0808">Transferase</keyword>
<comment type="similarity">
    <text evidence="1 3">Belongs to the thiolase-like superfamily. Chalcone/stilbene synthases family.</text>
</comment>
<evidence type="ECO:0000259" key="4">
    <source>
        <dbReference type="Pfam" id="PF00195"/>
    </source>
</evidence>
<dbReference type="PANTHER" id="PTHR11877">
    <property type="entry name" value="HYDROXYMETHYLGLUTARYL-COA SYNTHASE"/>
    <property type="match status" value="1"/>
</dbReference>
<dbReference type="Gene3D" id="3.40.47.10">
    <property type="match status" value="2"/>
</dbReference>
<evidence type="ECO:0000259" key="5">
    <source>
        <dbReference type="Pfam" id="PF02797"/>
    </source>
</evidence>
<dbReference type="PIRSF" id="PIRSF000451">
    <property type="entry name" value="PKS_III"/>
    <property type="match status" value="1"/>
</dbReference>
<feature type="domain" description="Chalcone/stilbene synthase N-terminal" evidence="4">
    <location>
        <begin position="78"/>
        <end position="236"/>
    </location>
</feature>
<accession>A0A9W8QV17</accession>
<dbReference type="InterPro" id="IPR001099">
    <property type="entry name" value="Chalcone/stilbene_synt_N"/>
</dbReference>
<dbReference type="InterPro" id="IPR016039">
    <property type="entry name" value="Thiolase-like"/>
</dbReference>
<dbReference type="Pfam" id="PF00195">
    <property type="entry name" value="Chal_sti_synt_N"/>
    <property type="match status" value="1"/>
</dbReference>